<dbReference type="EMBL" id="JPME01000012">
    <property type="protein sequence ID" value="KEZ90194.1"/>
    <property type="molecule type" value="Genomic_DNA"/>
</dbReference>
<protein>
    <recommendedName>
        <fullName evidence="2">Stage 0 sporulation protein A homolog</fullName>
    </recommendedName>
</protein>
<dbReference type="SUPFAM" id="SSF46689">
    <property type="entry name" value="Homeodomain-like"/>
    <property type="match status" value="2"/>
</dbReference>
<dbReference type="PANTHER" id="PTHR42713">
    <property type="entry name" value="HISTIDINE KINASE-RELATED"/>
    <property type="match status" value="1"/>
</dbReference>
<gene>
    <name evidence="13" type="ORF">IO98_09495</name>
</gene>
<evidence type="ECO:0000256" key="8">
    <source>
        <dbReference type="ARBA" id="ARBA00023163"/>
    </source>
</evidence>
<accession>A0A084JML0</accession>
<dbReference type="InterPro" id="IPR011006">
    <property type="entry name" value="CheY-like_superfamily"/>
</dbReference>
<dbReference type="STRING" id="29354.IO98_09495"/>
<evidence type="ECO:0000313" key="14">
    <source>
        <dbReference type="Proteomes" id="UP000028525"/>
    </source>
</evidence>
<evidence type="ECO:0000256" key="2">
    <source>
        <dbReference type="ARBA" id="ARBA00018672"/>
    </source>
</evidence>
<evidence type="ECO:0000313" key="13">
    <source>
        <dbReference type="EMBL" id="KEZ90194.1"/>
    </source>
</evidence>
<dbReference type="InterPro" id="IPR009057">
    <property type="entry name" value="Homeodomain-like_sf"/>
</dbReference>
<dbReference type="GO" id="GO:0005737">
    <property type="term" value="C:cytoplasm"/>
    <property type="evidence" value="ECO:0007669"/>
    <property type="project" value="UniProtKB-SubCell"/>
</dbReference>
<dbReference type="CDD" id="cd17536">
    <property type="entry name" value="REC_YesN-like"/>
    <property type="match status" value="1"/>
</dbReference>
<dbReference type="SMART" id="SM00342">
    <property type="entry name" value="HTH_ARAC"/>
    <property type="match status" value="1"/>
</dbReference>
<dbReference type="GO" id="GO:0043565">
    <property type="term" value="F:sequence-specific DNA binding"/>
    <property type="evidence" value="ECO:0007669"/>
    <property type="project" value="InterPro"/>
</dbReference>
<dbReference type="OrthoDB" id="1769137at2"/>
<dbReference type="PANTHER" id="PTHR42713:SF3">
    <property type="entry name" value="TRANSCRIPTIONAL REGULATORY PROTEIN HPTR"/>
    <property type="match status" value="1"/>
</dbReference>
<dbReference type="Pfam" id="PF00072">
    <property type="entry name" value="Response_reg"/>
    <property type="match status" value="1"/>
</dbReference>
<dbReference type="InterPro" id="IPR018060">
    <property type="entry name" value="HTH_AraC"/>
</dbReference>
<feature type="domain" description="Response regulatory" evidence="12">
    <location>
        <begin position="3"/>
        <end position="120"/>
    </location>
</feature>
<evidence type="ECO:0000256" key="9">
    <source>
        <dbReference type="ARBA" id="ARBA00024867"/>
    </source>
</evidence>
<evidence type="ECO:0000256" key="4">
    <source>
        <dbReference type="ARBA" id="ARBA00022553"/>
    </source>
</evidence>
<evidence type="ECO:0000256" key="5">
    <source>
        <dbReference type="ARBA" id="ARBA00023012"/>
    </source>
</evidence>
<dbReference type="InterPro" id="IPR051552">
    <property type="entry name" value="HptR"/>
</dbReference>
<dbReference type="RefSeq" id="WP_038280450.1">
    <property type="nucleotide sequence ID" value="NZ_JPME01000012.1"/>
</dbReference>
<evidence type="ECO:0000259" key="12">
    <source>
        <dbReference type="PROSITE" id="PS50110"/>
    </source>
</evidence>
<dbReference type="GO" id="GO:0003700">
    <property type="term" value="F:DNA-binding transcription factor activity"/>
    <property type="evidence" value="ECO:0007669"/>
    <property type="project" value="InterPro"/>
</dbReference>
<dbReference type="AlphaFoldDB" id="A0A084JML0"/>
<keyword evidence="7" id="KW-0238">DNA-binding</keyword>
<keyword evidence="3" id="KW-0963">Cytoplasm</keyword>
<dbReference type="PROSITE" id="PS50110">
    <property type="entry name" value="RESPONSE_REGULATORY"/>
    <property type="match status" value="1"/>
</dbReference>
<evidence type="ECO:0000256" key="6">
    <source>
        <dbReference type="ARBA" id="ARBA00023015"/>
    </source>
</evidence>
<keyword evidence="8" id="KW-0804">Transcription</keyword>
<dbReference type="PROSITE" id="PS01124">
    <property type="entry name" value="HTH_ARAC_FAMILY_2"/>
    <property type="match status" value="1"/>
</dbReference>
<keyword evidence="6" id="KW-0805">Transcription regulation</keyword>
<dbReference type="SMART" id="SM00448">
    <property type="entry name" value="REC"/>
    <property type="match status" value="1"/>
</dbReference>
<keyword evidence="4 10" id="KW-0597">Phosphoprotein</keyword>
<comment type="subcellular location">
    <subcellularLocation>
        <location evidence="1">Cytoplasm</location>
    </subcellularLocation>
</comment>
<dbReference type="InterPro" id="IPR018062">
    <property type="entry name" value="HTH_AraC-typ_CS"/>
</dbReference>
<evidence type="ECO:0000259" key="11">
    <source>
        <dbReference type="PROSITE" id="PS01124"/>
    </source>
</evidence>
<evidence type="ECO:0000256" key="7">
    <source>
        <dbReference type="ARBA" id="ARBA00023125"/>
    </source>
</evidence>
<keyword evidence="14" id="KW-1185">Reference proteome</keyword>
<dbReference type="PRINTS" id="PR00032">
    <property type="entry name" value="HTHARAC"/>
</dbReference>
<dbReference type="Pfam" id="PF12833">
    <property type="entry name" value="HTH_18"/>
    <property type="match status" value="1"/>
</dbReference>
<keyword evidence="5" id="KW-0902">Two-component regulatory system</keyword>
<dbReference type="GO" id="GO:0000160">
    <property type="term" value="P:phosphorelay signal transduction system"/>
    <property type="evidence" value="ECO:0007669"/>
    <property type="project" value="UniProtKB-KW"/>
</dbReference>
<dbReference type="Gene3D" id="1.10.10.60">
    <property type="entry name" value="Homeodomain-like"/>
    <property type="match status" value="2"/>
</dbReference>
<dbReference type="Gene3D" id="3.40.50.2300">
    <property type="match status" value="1"/>
</dbReference>
<organism evidence="13 14">
    <name type="scientific">Lacrimispora celerecrescens</name>
    <dbReference type="NCBI Taxonomy" id="29354"/>
    <lineage>
        <taxon>Bacteria</taxon>
        <taxon>Bacillati</taxon>
        <taxon>Bacillota</taxon>
        <taxon>Clostridia</taxon>
        <taxon>Lachnospirales</taxon>
        <taxon>Lachnospiraceae</taxon>
        <taxon>Lacrimispora</taxon>
    </lineage>
</organism>
<dbReference type="InterPro" id="IPR020449">
    <property type="entry name" value="Tscrpt_reg_AraC-type_HTH"/>
</dbReference>
<dbReference type="InterPro" id="IPR001789">
    <property type="entry name" value="Sig_transdc_resp-reg_receiver"/>
</dbReference>
<sequence>MYKVIVVEDETMVRRGIILTINWAALDCVIAGEAANGEEGASLAERLSPDIIVTDVKMPRMDGVEMITKLRKEGCRAKFIILTAYGDFKYAQSALRLGVSDYLLKPLKDGDLEQAILHIRSQIEQGKEKEAGDVSAPVLLFNADKKSKNKYVAEAIRYIRMHYKENITISTVAEYLEISEGYLSRVLKKETDYTFTSYLTFYRMQVAMSLLKDCRVKVYEVADQVGYSDTAYFSAQFKKLLGVSPSEYQERCGK</sequence>
<evidence type="ECO:0000256" key="3">
    <source>
        <dbReference type="ARBA" id="ARBA00022490"/>
    </source>
</evidence>
<proteinExistence type="predicted"/>
<evidence type="ECO:0000256" key="1">
    <source>
        <dbReference type="ARBA" id="ARBA00004496"/>
    </source>
</evidence>
<dbReference type="SUPFAM" id="SSF52172">
    <property type="entry name" value="CheY-like"/>
    <property type="match status" value="1"/>
</dbReference>
<dbReference type="PROSITE" id="PS00041">
    <property type="entry name" value="HTH_ARAC_FAMILY_1"/>
    <property type="match status" value="1"/>
</dbReference>
<reference evidence="13 14" key="1">
    <citation type="submission" date="2014-07" db="EMBL/GenBank/DDBJ databases">
        <title>Draft genome of Clostridium celerecrescens 152B isolated from sediments associated with methane hydrate from Krishna Godavari basin.</title>
        <authorList>
            <person name="Honkalas V.S."/>
            <person name="Dabir A.P."/>
            <person name="Arora P."/>
            <person name="Dhakephalkar P.K."/>
        </authorList>
    </citation>
    <scope>NUCLEOTIDE SEQUENCE [LARGE SCALE GENOMIC DNA]</scope>
    <source>
        <strain evidence="13 14">152B</strain>
    </source>
</reference>
<comment type="caution">
    <text evidence="13">The sequence shown here is derived from an EMBL/GenBank/DDBJ whole genome shotgun (WGS) entry which is preliminary data.</text>
</comment>
<evidence type="ECO:0000256" key="10">
    <source>
        <dbReference type="PROSITE-ProRule" id="PRU00169"/>
    </source>
</evidence>
<comment type="function">
    <text evidence="9">May play the central regulatory role in sporulation. It may be an element of the effector pathway responsible for the activation of sporulation genes in response to nutritional stress. Spo0A may act in concert with spo0H (a sigma factor) to control the expression of some genes that are critical to the sporulation process.</text>
</comment>
<feature type="domain" description="HTH araC/xylS-type" evidence="11">
    <location>
        <begin position="153"/>
        <end position="251"/>
    </location>
</feature>
<dbReference type="Proteomes" id="UP000028525">
    <property type="component" value="Unassembled WGS sequence"/>
</dbReference>
<feature type="modified residue" description="4-aspartylphosphate" evidence="10">
    <location>
        <position position="55"/>
    </location>
</feature>
<name>A0A084JML0_9FIRM</name>